<dbReference type="InterPro" id="IPR003593">
    <property type="entry name" value="AAA+_ATPase"/>
</dbReference>
<dbReference type="SUPFAM" id="SSF52540">
    <property type="entry name" value="P-loop containing nucleoside triphosphate hydrolases"/>
    <property type="match status" value="1"/>
</dbReference>
<evidence type="ECO:0000256" key="4">
    <source>
        <dbReference type="ARBA" id="ARBA00023125"/>
    </source>
</evidence>
<dbReference type="FunFam" id="3.40.50.300:FF:000006">
    <property type="entry name" value="DNA-binding transcriptional regulator NtrC"/>
    <property type="match status" value="1"/>
</dbReference>
<dbReference type="PROSITE" id="PS50110">
    <property type="entry name" value="RESPONSE_REGULATORY"/>
    <property type="match status" value="1"/>
</dbReference>
<dbReference type="Gene3D" id="1.10.10.60">
    <property type="entry name" value="Homeodomain-like"/>
    <property type="match status" value="1"/>
</dbReference>
<dbReference type="InterPro" id="IPR027417">
    <property type="entry name" value="P-loop_NTPase"/>
</dbReference>
<dbReference type="PROSITE" id="PS00675">
    <property type="entry name" value="SIGMA54_INTERACT_1"/>
    <property type="match status" value="1"/>
</dbReference>
<dbReference type="SMART" id="SM00448">
    <property type="entry name" value="REC"/>
    <property type="match status" value="1"/>
</dbReference>
<dbReference type="InterPro" id="IPR009057">
    <property type="entry name" value="Homeodomain-like_sf"/>
</dbReference>
<dbReference type="InterPro" id="IPR001789">
    <property type="entry name" value="Sig_transdc_resp-reg_receiver"/>
</dbReference>
<keyword evidence="2" id="KW-0067">ATP-binding</keyword>
<dbReference type="PROSITE" id="PS50045">
    <property type="entry name" value="SIGMA54_INTERACT_4"/>
    <property type="match status" value="1"/>
</dbReference>
<evidence type="ECO:0000256" key="6">
    <source>
        <dbReference type="PROSITE-ProRule" id="PRU00169"/>
    </source>
</evidence>
<protein>
    <submittedName>
        <fullName evidence="9">Sigma-54 dependent transcriptional regulator</fullName>
    </submittedName>
</protein>
<keyword evidence="6" id="KW-0597">Phosphoprotein</keyword>
<dbReference type="AlphaFoldDB" id="A0AA51RUS0"/>
<dbReference type="Pfam" id="PF00072">
    <property type="entry name" value="Response_reg"/>
    <property type="match status" value="1"/>
</dbReference>
<dbReference type="PROSITE" id="PS00688">
    <property type="entry name" value="SIGMA54_INTERACT_3"/>
    <property type="match status" value="1"/>
</dbReference>
<dbReference type="SUPFAM" id="SSF46689">
    <property type="entry name" value="Homeodomain-like"/>
    <property type="match status" value="1"/>
</dbReference>
<dbReference type="InterPro" id="IPR002078">
    <property type="entry name" value="Sigma_54_int"/>
</dbReference>
<dbReference type="Gene3D" id="1.10.8.60">
    <property type="match status" value="1"/>
</dbReference>
<dbReference type="SMART" id="SM00382">
    <property type="entry name" value="AAA"/>
    <property type="match status" value="1"/>
</dbReference>
<dbReference type="Pfam" id="PF00158">
    <property type="entry name" value="Sigma54_activat"/>
    <property type="match status" value="1"/>
</dbReference>
<dbReference type="Pfam" id="PF25601">
    <property type="entry name" value="AAA_lid_14"/>
    <property type="match status" value="1"/>
</dbReference>
<dbReference type="InterPro" id="IPR002197">
    <property type="entry name" value="HTH_Fis"/>
</dbReference>
<dbReference type="CDD" id="cd00009">
    <property type="entry name" value="AAA"/>
    <property type="match status" value="1"/>
</dbReference>
<dbReference type="RefSeq" id="WP_309203224.1">
    <property type="nucleotide sequence ID" value="NZ_CP133548.1"/>
</dbReference>
<evidence type="ECO:0000256" key="5">
    <source>
        <dbReference type="ARBA" id="ARBA00023163"/>
    </source>
</evidence>
<sequence length="450" mass="51051">MRILIVEDEFEQRQLISALLKNNTEYDVEIASSAEKALNALNKHQFEIILSDWKLPGMNGLDLLQKVKEHYPNTSFILMTAYGSISHAVSSMRAGADDYLAKPFEKDQLLFTLSKVANARMLSEENQSLQNQLTARENLKSIIGKSSAMQKLFSQIDRLASTDVTVLIHGESGTGKELVAHTLFQKSERNNNVYLAVNCSAIPETLAESELFGAEKGSYTGADQLKIGKIEAANNGTLFLDEIAELPLSIQAKLLRFLQEGKIMRVGGHQEITVNVRVIAASHQSLNNLVQQGLFREDLYYRLNVITLTVPPLRQRLDDLPDLINFFIKKFSEKHRLEKISFSKDVYETLYEYHWPGNIRELANLVERLTVMHSGETISKSDLPNEFSIKEEGQIIELPEKGIHWEEYERSILEQSLTRCHGNKSKAAKLLGLNYKAFLYRLDKYNIDSI</sequence>
<feature type="domain" description="Sigma-54 factor interaction" evidence="7">
    <location>
        <begin position="142"/>
        <end position="371"/>
    </location>
</feature>
<dbReference type="InterPro" id="IPR011006">
    <property type="entry name" value="CheY-like_superfamily"/>
</dbReference>
<evidence type="ECO:0000259" key="7">
    <source>
        <dbReference type="PROSITE" id="PS50045"/>
    </source>
</evidence>
<keyword evidence="1" id="KW-0547">Nucleotide-binding</keyword>
<evidence type="ECO:0000313" key="9">
    <source>
        <dbReference type="EMBL" id="WMS88038.1"/>
    </source>
</evidence>
<evidence type="ECO:0000259" key="8">
    <source>
        <dbReference type="PROSITE" id="PS50110"/>
    </source>
</evidence>
<keyword evidence="3" id="KW-0805">Transcription regulation</keyword>
<dbReference type="InterPro" id="IPR058031">
    <property type="entry name" value="AAA_lid_NorR"/>
</dbReference>
<dbReference type="EMBL" id="CP133548">
    <property type="protein sequence ID" value="WMS88038.1"/>
    <property type="molecule type" value="Genomic_DNA"/>
</dbReference>
<dbReference type="InterPro" id="IPR025944">
    <property type="entry name" value="Sigma_54_int_dom_CS"/>
</dbReference>
<dbReference type="InterPro" id="IPR025943">
    <property type="entry name" value="Sigma_54_int_dom_ATP-bd_2"/>
</dbReference>
<evidence type="ECO:0000256" key="1">
    <source>
        <dbReference type="ARBA" id="ARBA00022741"/>
    </source>
</evidence>
<evidence type="ECO:0000313" key="10">
    <source>
        <dbReference type="Proteomes" id="UP001239782"/>
    </source>
</evidence>
<gene>
    <name evidence="9" type="ORF">Q9312_03765</name>
</gene>
<name>A0AA51RUS0_9GAMM</name>
<feature type="modified residue" description="4-aspartylphosphate" evidence="6">
    <location>
        <position position="52"/>
    </location>
</feature>
<dbReference type="GO" id="GO:0006355">
    <property type="term" value="P:regulation of DNA-templated transcription"/>
    <property type="evidence" value="ECO:0007669"/>
    <property type="project" value="InterPro"/>
</dbReference>
<dbReference type="Pfam" id="PF02954">
    <property type="entry name" value="HTH_8"/>
    <property type="match status" value="1"/>
</dbReference>
<keyword evidence="4" id="KW-0238">DNA-binding</keyword>
<dbReference type="PROSITE" id="PS00676">
    <property type="entry name" value="SIGMA54_INTERACT_2"/>
    <property type="match status" value="1"/>
</dbReference>
<dbReference type="Gene3D" id="3.40.50.300">
    <property type="entry name" value="P-loop containing nucleotide triphosphate hydrolases"/>
    <property type="match status" value="1"/>
</dbReference>
<dbReference type="SUPFAM" id="SSF52172">
    <property type="entry name" value="CheY-like"/>
    <property type="match status" value="1"/>
</dbReference>
<dbReference type="Gene3D" id="3.40.50.2300">
    <property type="match status" value="1"/>
</dbReference>
<organism evidence="9 10">
    <name type="scientific">Pleionea litopenaei</name>
    <dbReference type="NCBI Taxonomy" id="3070815"/>
    <lineage>
        <taxon>Bacteria</taxon>
        <taxon>Pseudomonadati</taxon>
        <taxon>Pseudomonadota</taxon>
        <taxon>Gammaproteobacteria</taxon>
        <taxon>Oceanospirillales</taxon>
        <taxon>Pleioneaceae</taxon>
        <taxon>Pleionea</taxon>
    </lineage>
</organism>
<keyword evidence="5" id="KW-0804">Transcription</keyword>
<keyword evidence="10" id="KW-1185">Reference proteome</keyword>
<evidence type="ECO:0000256" key="2">
    <source>
        <dbReference type="ARBA" id="ARBA00022840"/>
    </source>
</evidence>
<dbReference type="KEGG" id="plei:Q9312_03765"/>
<dbReference type="GO" id="GO:0043565">
    <property type="term" value="F:sequence-specific DNA binding"/>
    <property type="evidence" value="ECO:0007669"/>
    <property type="project" value="InterPro"/>
</dbReference>
<feature type="domain" description="Response regulatory" evidence="8">
    <location>
        <begin position="2"/>
        <end position="117"/>
    </location>
</feature>
<accession>A0AA51RUS0</accession>
<dbReference type="PANTHER" id="PTHR32071">
    <property type="entry name" value="TRANSCRIPTIONAL REGULATORY PROTEIN"/>
    <property type="match status" value="1"/>
</dbReference>
<dbReference type="GO" id="GO:0000160">
    <property type="term" value="P:phosphorelay signal transduction system"/>
    <property type="evidence" value="ECO:0007669"/>
    <property type="project" value="InterPro"/>
</dbReference>
<dbReference type="InterPro" id="IPR025662">
    <property type="entry name" value="Sigma_54_int_dom_ATP-bd_1"/>
</dbReference>
<dbReference type="GO" id="GO:0005524">
    <property type="term" value="F:ATP binding"/>
    <property type="evidence" value="ECO:0007669"/>
    <property type="project" value="UniProtKB-KW"/>
</dbReference>
<dbReference type="CDD" id="cd00156">
    <property type="entry name" value="REC"/>
    <property type="match status" value="1"/>
</dbReference>
<dbReference type="PRINTS" id="PR01590">
    <property type="entry name" value="HTHFIS"/>
</dbReference>
<dbReference type="Proteomes" id="UP001239782">
    <property type="component" value="Chromosome"/>
</dbReference>
<evidence type="ECO:0000256" key="3">
    <source>
        <dbReference type="ARBA" id="ARBA00023015"/>
    </source>
</evidence>
<reference evidence="9 10" key="1">
    <citation type="submission" date="2023-08" db="EMBL/GenBank/DDBJ databases">
        <title>Pleionea litopenaei sp. nov., isolated from stomach of juvenile Litopenaeus vannamei.</title>
        <authorList>
            <person name="Rho A.M."/>
            <person name="Hwang C.Y."/>
        </authorList>
    </citation>
    <scope>NUCLEOTIDE SEQUENCE [LARGE SCALE GENOMIC DNA]</scope>
    <source>
        <strain evidence="9 10">HL-JVS1</strain>
    </source>
</reference>
<proteinExistence type="predicted"/>